<evidence type="ECO:0000313" key="2">
    <source>
        <dbReference type="Proteomes" id="UP001201812"/>
    </source>
</evidence>
<evidence type="ECO:0000313" key="1">
    <source>
        <dbReference type="EMBL" id="KAI1702728.1"/>
    </source>
</evidence>
<dbReference type="EMBL" id="JAKKPZ010000094">
    <property type="protein sequence ID" value="KAI1702728.1"/>
    <property type="molecule type" value="Genomic_DNA"/>
</dbReference>
<sequence length="129" mass="14648">MSDMDCWSDEDCCRSSLGMKQVIHSYGMLRVTNPQNFLYDRTPKIVDTRVEYLGKRESPATISCCFPAARIRCCLSNEGNECAQQSGERAAEWKQQEIVAGDSRLLENFDKASMKPSFAFIEFPHHALT</sequence>
<protein>
    <submittedName>
        <fullName evidence="1">Uncharacterized protein</fullName>
    </submittedName>
</protein>
<dbReference type="Proteomes" id="UP001201812">
    <property type="component" value="Unassembled WGS sequence"/>
</dbReference>
<accession>A0AAD4MVJ5</accession>
<dbReference type="AlphaFoldDB" id="A0AAD4MVJ5"/>
<proteinExistence type="predicted"/>
<gene>
    <name evidence="1" type="ORF">DdX_15300</name>
</gene>
<organism evidence="1 2">
    <name type="scientific">Ditylenchus destructor</name>
    <dbReference type="NCBI Taxonomy" id="166010"/>
    <lineage>
        <taxon>Eukaryota</taxon>
        <taxon>Metazoa</taxon>
        <taxon>Ecdysozoa</taxon>
        <taxon>Nematoda</taxon>
        <taxon>Chromadorea</taxon>
        <taxon>Rhabditida</taxon>
        <taxon>Tylenchina</taxon>
        <taxon>Tylenchomorpha</taxon>
        <taxon>Sphaerularioidea</taxon>
        <taxon>Anguinidae</taxon>
        <taxon>Anguininae</taxon>
        <taxon>Ditylenchus</taxon>
    </lineage>
</organism>
<name>A0AAD4MVJ5_9BILA</name>
<comment type="caution">
    <text evidence="1">The sequence shown here is derived from an EMBL/GenBank/DDBJ whole genome shotgun (WGS) entry which is preliminary data.</text>
</comment>
<keyword evidence="2" id="KW-1185">Reference proteome</keyword>
<reference evidence="1" key="1">
    <citation type="submission" date="2022-01" db="EMBL/GenBank/DDBJ databases">
        <title>Genome Sequence Resource for Two Populations of Ditylenchus destructor, the Migratory Endoparasitic Phytonematode.</title>
        <authorList>
            <person name="Zhang H."/>
            <person name="Lin R."/>
            <person name="Xie B."/>
        </authorList>
    </citation>
    <scope>NUCLEOTIDE SEQUENCE</scope>
    <source>
        <strain evidence="1">BazhouSP</strain>
    </source>
</reference>